<feature type="region of interest" description="Disordered" evidence="1">
    <location>
        <begin position="31"/>
        <end position="79"/>
    </location>
</feature>
<dbReference type="AlphaFoldDB" id="A0A919L1V0"/>
<keyword evidence="3" id="KW-1185">Reference proteome</keyword>
<protein>
    <submittedName>
        <fullName evidence="2">Uncharacterized protein</fullName>
    </submittedName>
</protein>
<comment type="caution">
    <text evidence="2">The sequence shown here is derived from an EMBL/GenBank/DDBJ whole genome shotgun (WGS) entry which is preliminary data.</text>
</comment>
<evidence type="ECO:0000313" key="2">
    <source>
        <dbReference type="EMBL" id="GHH80833.1"/>
    </source>
</evidence>
<reference evidence="2" key="1">
    <citation type="journal article" date="2014" name="Int. J. Syst. Evol. Microbiol.">
        <title>Complete genome sequence of Corynebacterium casei LMG S-19264T (=DSM 44701T), isolated from a smear-ripened cheese.</title>
        <authorList>
            <consortium name="US DOE Joint Genome Institute (JGI-PGF)"/>
            <person name="Walter F."/>
            <person name="Albersmeier A."/>
            <person name="Kalinowski J."/>
            <person name="Ruckert C."/>
        </authorList>
    </citation>
    <scope>NUCLEOTIDE SEQUENCE</scope>
    <source>
        <strain evidence="2">JCM 4646</strain>
    </source>
</reference>
<evidence type="ECO:0000313" key="3">
    <source>
        <dbReference type="Proteomes" id="UP000617734"/>
    </source>
</evidence>
<name>A0A919L1V0_9ACTN</name>
<dbReference type="EMBL" id="BNBO01000049">
    <property type="protein sequence ID" value="GHH80833.1"/>
    <property type="molecule type" value="Genomic_DNA"/>
</dbReference>
<gene>
    <name evidence="2" type="ORF">GCM10018781_62120</name>
</gene>
<sequence length="79" mass="8390">MKQAEREVVAWAGEATTTPAVRATRLRAARERAERVTRDMRETPSVDRGSVERPATAGAMSCRAGGREPGGGGPARAQL</sequence>
<feature type="compositionally biased region" description="Gly residues" evidence="1">
    <location>
        <begin position="67"/>
        <end position="79"/>
    </location>
</feature>
<accession>A0A919L1V0</accession>
<feature type="compositionally biased region" description="Basic and acidic residues" evidence="1">
    <location>
        <begin position="31"/>
        <end position="51"/>
    </location>
</feature>
<organism evidence="2 3">
    <name type="scientific">Kitasatospora indigofera</name>
    <dbReference type="NCBI Taxonomy" id="67307"/>
    <lineage>
        <taxon>Bacteria</taxon>
        <taxon>Bacillati</taxon>
        <taxon>Actinomycetota</taxon>
        <taxon>Actinomycetes</taxon>
        <taxon>Kitasatosporales</taxon>
        <taxon>Streptomycetaceae</taxon>
        <taxon>Kitasatospora</taxon>
    </lineage>
</organism>
<reference evidence="2" key="2">
    <citation type="submission" date="2020-09" db="EMBL/GenBank/DDBJ databases">
        <authorList>
            <person name="Sun Q."/>
            <person name="Ohkuma M."/>
        </authorList>
    </citation>
    <scope>NUCLEOTIDE SEQUENCE</scope>
    <source>
        <strain evidence="2">JCM 4646</strain>
    </source>
</reference>
<dbReference type="Proteomes" id="UP000617734">
    <property type="component" value="Unassembled WGS sequence"/>
</dbReference>
<evidence type="ECO:0000256" key="1">
    <source>
        <dbReference type="SAM" id="MobiDB-lite"/>
    </source>
</evidence>
<proteinExistence type="predicted"/>